<dbReference type="Proteomes" id="UP000774283">
    <property type="component" value="Unassembled WGS sequence"/>
</dbReference>
<proteinExistence type="predicted"/>
<feature type="transmembrane region" description="Helical" evidence="1">
    <location>
        <begin position="172"/>
        <end position="192"/>
    </location>
</feature>
<gene>
    <name evidence="2" type="ORF">HF995_01880</name>
</gene>
<comment type="caution">
    <text evidence="2">The sequence shown here is derived from an EMBL/GenBank/DDBJ whole genome shotgun (WGS) entry which is preliminary data.</text>
</comment>
<organism evidence="2 3">
    <name type="scientific">Sanguibacter hominis ATCC BAA-789</name>
    <dbReference type="NCBI Taxonomy" id="1312740"/>
    <lineage>
        <taxon>Bacteria</taxon>
        <taxon>Bacillati</taxon>
        <taxon>Actinomycetota</taxon>
        <taxon>Actinomycetes</taxon>
        <taxon>Micrococcales</taxon>
        <taxon>Sanguibacteraceae</taxon>
        <taxon>Sanguibacter</taxon>
    </lineage>
</organism>
<feature type="transmembrane region" description="Helical" evidence="1">
    <location>
        <begin position="100"/>
        <end position="128"/>
    </location>
</feature>
<dbReference type="EMBL" id="JAAXOW010000001">
    <property type="protein sequence ID" value="NKX92032.1"/>
    <property type="molecule type" value="Genomic_DNA"/>
</dbReference>
<accession>A0A9X5FC70</accession>
<feature type="transmembrane region" description="Helical" evidence="1">
    <location>
        <begin position="134"/>
        <end position="151"/>
    </location>
</feature>
<protein>
    <recommendedName>
        <fullName evidence="4">ABC-2 type transport system permease protein</fullName>
    </recommendedName>
</protein>
<feature type="transmembrane region" description="Helical" evidence="1">
    <location>
        <begin position="478"/>
        <end position="499"/>
    </location>
</feature>
<feature type="transmembrane region" description="Helical" evidence="1">
    <location>
        <begin position="448"/>
        <end position="471"/>
    </location>
</feature>
<feature type="transmembrane region" description="Helical" evidence="1">
    <location>
        <begin position="369"/>
        <end position="393"/>
    </location>
</feature>
<feature type="transmembrane region" description="Helical" evidence="1">
    <location>
        <begin position="21"/>
        <end position="47"/>
    </location>
</feature>
<feature type="transmembrane region" description="Helical" evidence="1">
    <location>
        <begin position="302"/>
        <end position="319"/>
    </location>
</feature>
<feature type="transmembrane region" description="Helical" evidence="1">
    <location>
        <begin position="400"/>
        <end position="428"/>
    </location>
</feature>
<keyword evidence="1" id="KW-0812">Transmembrane</keyword>
<evidence type="ECO:0000313" key="2">
    <source>
        <dbReference type="EMBL" id="NKX92032.1"/>
    </source>
</evidence>
<evidence type="ECO:0008006" key="4">
    <source>
        <dbReference type="Google" id="ProtNLM"/>
    </source>
</evidence>
<evidence type="ECO:0000313" key="3">
    <source>
        <dbReference type="Proteomes" id="UP000774283"/>
    </source>
</evidence>
<keyword evidence="1" id="KW-1133">Transmembrane helix</keyword>
<keyword evidence="1" id="KW-0472">Membrane</keyword>
<feature type="transmembrane region" description="Helical" evidence="1">
    <location>
        <begin position="326"/>
        <end position="349"/>
    </location>
</feature>
<feature type="transmembrane region" description="Helical" evidence="1">
    <location>
        <begin position="276"/>
        <end position="296"/>
    </location>
</feature>
<feature type="transmembrane region" description="Helical" evidence="1">
    <location>
        <begin position="59"/>
        <end position="79"/>
    </location>
</feature>
<keyword evidence="3" id="KW-1185">Reference proteome</keyword>
<dbReference type="AlphaFoldDB" id="A0A9X5FC70"/>
<reference evidence="2 3" key="1">
    <citation type="submission" date="2020-04" db="EMBL/GenBank/DDBJ databases">
        <title>MicrobeNet Type strains.</title>
        <authorList>
            <person name="Nicholson A.C."/>
        </authorList>
    </citation>
    <scope>NUCLEOTIDE SEQUENCE [LARGE SCALE GENOMIC DNA]</scope>
    <source>
        <strain evidence="2 3">ATCC BAA-789</strain>
    </source>
</reference>
<dbReference type="RefSeq" id="WP_168446117.1">
    <property type="nucleotide sequence ID" value="NZ_JAAXOW010000001.1"/>
</dbReference>
<sequence length="521" mass="54140">MVAHVLRLRLQLYANSLRRSVWFALGTLLALGNAVVVVLVVLGGVGFTRRVSDELFESTGVLVGAILVLGWWVLPLMAFGVDSSLAPPRFATFGTDRRRLLVGMALAAVIGVPGLATVALASLLPLLWLPDRCATAAGLVVAPIVVAQCVVGSRATTTLLAPLMRTRRFREVAGLMVLVPVAIAGPVVVNLGRTLREGADLVPKIVEVVSWTPPGAAWAVPVAVAHRDWAAAGAHLAVALLTTVALVVVWARGVGRVLVSPLSDEVGSRRTHGPGVFAWVPTTPAWAVAARCLTYWVRDVRYVGNLTVLPVMAVAAYFLTNGSHTAMLLVVTPLVAFTLGWAIAADVAYDNTAFWLHVACGVRGRDDRLGRFIALCIVGLPIIVASAVAAAALTGRWDQLAAVLGLSLGVFGASAGLSSIISARFVFAVPRPGDGPLSTPQGSATANLVVQGAAWAVLLVLVAPLVALAVLAMRGGDVAGWALVVVGPALGAAVVAAGLRWGAKLYDAGVPELMQRLRMVG</sequence>
<evidence type="ECO:0000256" key="1">
    <source>
        <dbReference type="SAM" id="Phobius"/>
    </source>
</evidence>
<feature type="transmembrane region" description="Helical" evidence="1">
    <location>
        <begin position="229"/>
        <end position="255"/>
    </location>
</feature>
<name>A0A9X5FC70_9MICO</name>